<dbReference type="GO" id="GO:0008792">
    <property type="term" value="F:arginine decarboxylase activity"/>
    <property type="evidence" value="ECO:0007669"/>
    <property type="project" value="UniProtKB-UniRule"/>
</dbReference>
<evidence type="ECO:0000256" key="3">
    <source>
        <dbReference type="ARBA" id="ARBA00023239"/>
    </source>
</evidence>
<keyword evidence="4 6" id="KW-0670">Pyruvate</keyword>
<reference evidence="7 8" key="1">
    <citation type="submission" date="2014-07" db="EMBL/GenBank/DDBJ databases">
        <title>Methanogenic archaea and the global carbon cycle.</title>
        <authorList>
            <person name="Henriksen J.R."/>
            <person name="Luke J."/>
            <person name="Reinhart S."/>
            <person name="Benedict M.N."/>
            <person name="Youngblut N.D."/>
            <person name="Metcalf M.E."/>
            <person name="Whitaker R.J."/>
            <person name="Metcalf W.W."/>
        </authorList>
    </citation>
    <scope>NUCLEOTIDE SEQUENCE [LARGE SCALE GENOMIC DNA]</scope>
    <source>
        <strain evidence="7 8">Wiesmoor</strain>
    </source>
</reference>
<proteinExistence type="inferred from homology"/>
<keyword evidence="3 6" id="KW-0456">Lyase</keyword>
<dbReference type="GO" id="GO:0006527">
    <property type="term" value="P:L-arginine catabolic process"/>
    <property type="evidence" value="ECO:0007669"/>
    <property type="project" value="InterPro"/>
</dbReference>
<feature type="modified residue" description="Pyruvic acid (Ser)" evidence="6">
    <location>
        <position position="45"/>
    </location>
</feature>
<protein>
    <recommendedName>
        <fullName evidence="6">Pyruvoyl-dependent arginine decarboxylase</fullName>
        <shortName evidence="6">PvlArgDC</shortName>
        <ecNumber evidence="6">4.1.1.19</ecNumber>
    </recommendedName>
    <component>
        <recommendedName>
            <fullName evidence="6">Pyruvoyl-dependent arginine decarboxylase subunit beta</fullName>
        </recommendedName>
    </component>
    <component>
        <recommendedName>
            <fullName evidence="6">Pyruvoyl-dependent arginine decarboxylase subunit alpha</fullName>
        </recommendedName>
    </component>
</protein>
<comment type="cofactor">
    <cofactor evidence="6">
        <name>pyruvate</name>
        <dbReference type="ChEBI" id="CHEBI:15361"/>
    </cofactor>
    <text evidence="6">Binds 1 pyruvoyl group covalently per subunit.</text>
</comment>
<dbReference type="Gene3D" id="3.50.20.10">
    <property type="entry name" value="Pyruvoyl-Dependent Histidine Decarboxylase, subunit B"/>
    <property type="match status" value="1"/>
</dbReference>
<evidence type="ECO:0000256" key="6">
    <source>
        <dbReference type="HAMAP-Rule" id="MF_01404"/>
    </source>
</evidence>
<accession>A0A0E3LLV9</accession>
<keyword evidence="2 6" id="KW-0210">Decarboxylase</keyword>
<dbReference type="AlphaFoldDB" id="A0A0E3LLV9"/>
<dbReference type="NCBIfam" id="NF009064">
    <property type="entry name" value="PRK12398.1"/>
    <property type="match status" value="1"/>
</dbReference>
<dbReference type="NCBIfam" id="TIGR00286">
    <property type="entry name" value="pyruvoyl-dependent arginine decarboxylase"/>
    <property type="match status" value="1"/>
</dbReference>
<dbReference type="GeneID" id="24824275"/>
<dbReference type="Pfam" id="PF01862">
    <property type="entry name" value="PvlArgDC"/>
    <property type="match status" value="1"/>
</dbReference>
<evidence type="ECO:0000256" key="2">
    <source>
        <dbReference type="ARBA" id="ARBA00022793"/>
    </source>
</evidence>
<name>A0A0E3LLV9_METBA</name>
<evidence type="ECO:0000313" key="8">
    <source>
        <dbReference type="Proteomes" id="UP000033038"/>
    </source>
</evidence>
<feature type="chain" id="PRO_5023220366" description="Pyruvoyl-dependent arginine decarboxylase subunit beta" evidence="6">
    <location>
        <begin position="1"/>
        <end position="44"/>
    </location>
</feature>
<feature type="chain" id="PRO_5023220365" description="Pyruvoyl-dependent arginine decarboxylase subunit alpha" evidence="6">
    <location>
        <begin position="45"/>
        <end position="165"/>
    </location>
</feature>
<gene>
    <name evidence="6" type="primary">pdaD</name>
    <name evidence="7" type="ORF">MSBRW_2698</name>
</gene>
<dbReference type="PIRSF" id="PIRSF005216">
    <property type="entry name" value="Pyruvoyl-dep_arg_deCO2ase"/>
    <property type="match status" value="1"/>
</dbReference>
<dbReference type="InterPro" id="IPR016105">
    <property type="entry name" value="Pyr-dep_his/arg-deCO2ase_sand"/>
</dbReference>
<dbReference type="HOGENOM" id="CLU_114389_0_0_2"/>
<dbReference type="EMBL" id="CP009526">
    <property type="protein sequence ID" value="AKB51951.1"/>
    <property type="molecule type" value="Genomic_DNA"/>
</dbReference>
<dbReference type="RefSeq" id="WP_011307019.1">
    <property type="nucleotide sequence ID" value="NZ_CP009526.1"/>
</dbReference>
<dbReference type="InterPro" id="IPR016104">
    <property type="entry name" value="Pyr-dep_his/arg-deCO2ase"/>
</dbReference>
<evidence type="ECO:0000256" key="1">
    <source>
        <dbReference type="ARBA" id="ARBA00007412"/>
    </source>
</evidence>
<comment type="similarity">
    <text evidence="1 6">Belongs to the PdaD family.</text>
</comment>
<feature type="site" description="Cleavage (non-hydrolytic)" evidence="6">
    <location>
        <begin position="44"/>
        <end position="45"/>
    </location>
</feature>
<evidence type="ECO:0000313" key="7">
    <source>
        <dbReference type="EMBL" id="AKB51951.1"/>
    </source>
</evidence>
<evidence type="ECO:0000256" key="4">
    <source>
        <dbReference type="ARBA" id="ARBA00023317"/>
    </source>
</evidence>
<dbReference type="PATRIC" id="fig|1434109.4.peg.3518"/>
<dbReference type="SFLD" id="SFLDS00055">
    <property type="entry name" value="Pyruvoyl-Dependent_Histidine/A"/>
    <property type="match status" value="1"/>
</dbReference>
<dbReference type="SFLD" id="SFLDG01170">
    <property type="entry name" value="Pyruvoyl-dependent_arginine_de"/>
    <property type="match status" value="1"/>
</dbReference>
<dbReference type="PANTHER" id="PTHR40438:SF1">
    <property type="entry name" value="PYRUVOYL-DEPENDENT ARGININE DECARBOXYLASE"/>
    <property type="match status" value="1"/>
</dbReference>
<dbReference type="EC" id="4.1.1.19" evidence="6"/>
<sequence>MITKLIPRKVFFTSGVGTHPENLESFEVALRDAGIEKFNLVTVSSILPPECEIVSRKEGLEELSPGEIVFCVMSRISSNEPRRTLSTSVGCALPQSINRHGYISEYHAYGETAQDVGEHSEKLARSMYSTWTNESPLRTLSFPRSSSVDEHGNWMTVISAAVFTI</sequence>
<dbReference type="KEGG" id="mbw:MSBRW_2698"/>
<dbReference type="SUPFAM" id="SSF56271">
    <property type="entry name" value="Pyruvoyl-dependent histidine and arginine decarboxylases"/>
    <property type="match status" value="1"/>
</dbReference>
<dbReference type="Proteomes" id="UP000033038">
    <property type="component" value="Chromosome"/>
</dbReference>
<evidence type="ECO:0000256" key="5">
    <source>
        <dbReference type="ARBA" id="ARBA00049309"/>
    </source>
</evidence>
<dbReference type="HAMAP" id="MF_01404">
    <property type="entry name" value="PvlArgDC"/>
    <property type="match status" value="1"/>
</dbReference>
<dbReference type="PANTHER" id="PTHR40438">
    <property type="entry name" value="PYRUVOYL-DEPENDENT ARGININE DECARBOXYLASE"/>
    <property type="match status" value="1"/>
</dbReference>
<dbReference type="InterPro" id="IPR002724">
    <property type="entry name" value="Pyruvoyl-dep_arg_deCO2ase"/>
</dbReference>
<comment type="catalytic activity">
    <reaction evidence="5 6">
        <text>L-arginine + H(+) = agmatine + CO2</text>
        <dbReference type="Rhea" id="RHEA:17641"/>
        <dbReference type="ChEBI" id="CHEBI:15378"/>
        <dbReference type="ChEBI" id="CHEBI:16526"/>
        <dbReference type="ChEBI" id="CHEBI:32682"/>
        <dbReference type="ChEBI" id="CHEBI:58145"/>
        <dbReference type="EC" id="4.1.1.19"/>
    </reaction>
</comment>
<organism evidence="7 8">
    <name type="scientific">Methanosarcina barkeri str. Wiesmoor</name>
    <dbReference type="NCBI Taxonomy" id="1434109"/>
    <lineage>
        <taxon>Archaea</taxon>
        <taxon>Methanobacteriati</taxon>
        <taxon>Methanobacteriota</taxon>
        <taxon>Stenosarchaea group</taxon>
        <taxon>Methanomicrobia</taxon>
        <taxon>Methanosarcinales</taxon>
        <taxon>Methanosarcinaceae</taxon>
        <taxon>Methanosarcina</taxon>
    </lineage>
</organism>